<dbReference type="SMART" id="SM00382">
    <property type="entry name" value="AAA"/>
    <property type="match status" value="1"/>
</dbReference>
<dbReference type="Gene3D" id="1.10.8.60">
    <property type="match status" value="1"/>
</dbReference>
<dbReference type="PROSITE" id="PS00688">
    <property type="entry name" value="SIGMA54_INTERACT_3"/>
    <property type="match status" value="1"/>
</dbReference>
<dbReference type="PROSITE" id="PS50110">
    <property type="entry name" value="RESPONSE_REGULATORY"/>
    <property type="match status" value="1"/>
</dbReference>
<evidence type="ECO:0000313" key="10">
    <source>
        <dbReference type="Proteomes" id="UP000269883"/>
    </source>
</evidence>
<sequence>MQANILLIEDDAAFRGMIEEALKARNYEVSAAGRAEDGISIAGSGAFDLILTDVKLPGMSGVEAIPKLKEAAPDADIIVMTAYSAKETAVEAVRQGAYDFFSKPFSLSELDVVIRRALDKRRLQNEVVALRETLRSEGPSMRILGDSHPMREVKALVERIAPLDTTVLVIGESGTGKELISDTIRALSGRSSGPFVKVNCAAIPEHLFENELFGHEKGAFTGASNAQPGKFELAHGGTIMLDEIGDMPLPIQPKLLRAVEQKQVERLGARRPVDVDVRIIAATNQNLQERVRDKAFREDLYYRLSIAVVELPPLRQRKSDIPLLAQHFIKRINATIGLPVKSASPDALAALKKQDWPGNVRQLANTLERAAIHAGSDIISAQDIASALGGPKPTMADGDDIDQGAIDLRTTMREVERNLIVGALTRAGGLQTEAATLLGLTPKNLWAKIKKHGIDPKAPH</sequence>
<evidence type="ECO:0000256" key="2">
    <source>
        <dbReference type="ARBA" id="ARBA00022840"/>
    </source>
</evidence>
<gene>
    <name evidence="9" type="ORF">DFE_1391</name>
</gene>
<dbReference type="InterPro" id="IPR001789">
    <property type="entry name" value="Sig_transdc_resp-reg_receiver"/>
</dbReference>
<feature type="domain" description="Response regulatory" evidence="8">
    <location>
        <begin position="4"/>
        <end position="118"/>
    </location>
</feature>
<dbReference type="PROSITE" id="PS00676">
    <property type="entry name" value="SIGMA54_INTERACT_2"/>
    <property type="match status" value="1"/>
</dbReference>
<reference evidence="9 10" key="1">
    <citation type="journal article" date="2018" name="Sci. Adv.">
        <title>Multi-heme cytochromes provide a pathway for survival in energy-limited environments.</title>
        <authorList>
            <person name="Deng X."/>
            <person name="Dohmae N."/>
            <person name="Nealson K.H."/>
            <person name="Hashimoto K."/>
            <person name="Okamoto A."/>
        </authorList>
    </citation>
    <scope>NUCLEOTIDE SEQUENCE [LARGE SCALE GENOMIC DNA]</scope>
    <source>
        <strain evidence="9 10">IS5</strain>
    </source>
</reference>
<keyword evidence="4" id="KW-0238">DNA-binding</keyword>
<evidence type="ECO:0000259" key="7">
    <source>
        <dbReference type="PROSITE" id="PS50045"/>
    </source>
</evidence>
<feature type="modified residue" description="4-aspartylphosphate" evidence="6">
    <location>
        <position position="53"/>
    </location>
</feature>
<keyword evidence="6" id="KW-0597">Phosphoprotein</keyword>
<evidence type="ECO:0000256" key="5">
    <source>
        <dbReference type="ARBA" id="ARBA00023163"/>
    </source>
</evidence>
<keyword evidence="1" id="KW-0547">Nucleotide-binding</keyword>
<dbReference type="InterPro" id="IPR058031">
    <property type="entry name" value="AAA_lid_NorR"/>
</dbReference>
<accession>A0A2Z6AXZ0</accession>
<dbReference type="InterPro" id="IPR025944">
    <property type="entry name" value="Sigma_54_int_dom_CS"/>
</dbReference>
<dbReference type="AlphaFoldDB" id="A0A2Z6AXZ0"/>
<dbReference type="InterPro" id="IPR011006">
    <property type="entry name" value="CheY-like_superfamily"/>
</dbReference>
<dbReference type="InterPro" id="IPR002197">
    <property type="entry name" value="HTH_Fis"/>
</dbReference>
<organism evidence="9 10">
    <name type="scientific">Desulfovibrio ferrophilus</name>
    <dbReference type="NCBI Taxonomy" id="241368"/>
    <lineage>
        <taxon>Bacteria</taxon>
        <taxon>Pseudomonadati</taxon>
        <taxon>Thermodesulfobacteriota</taxon>
        <taxon>Desulfovibrionia</taxon>
        <taxon>Desulfovibrionales</taxon>
        <taxon>Desulfovibrionaceae</taxon>
        <taxon>Desulfovibrio</taxon>
    </lineage>
</organism>
<dbReference type="GO" id="GO:0005524">
    <property type="term" value="F:ATP binding"/>
    <property type="evidence" value="ECO:0007669"/>
    <property type="project" value="UniProtKB-KW"/>
</dbReference>
<dbReference type="SUPFAM" id="SSF52540">
    <property type="entry name" value="P-loop containing nucleoside triphosphate hydrolases"/>
    <property type="match status" value="1"/>
</dbReference>
<evidence type="ECO:0000256" key="4">
    <source>
        <dbReference type="ARBA" id="ARBA00023125"/>
    </source>
</evidence>
<dbReference type="Gene3D" id="3.40.50.300">
    <property type="entry name" value="P-loop containing nucleotide triphosphate hydrolases"/>
    <property type="match status" value="1"/>
</dbReference>
<dbReference type="SUPFAM" id="SSF52172">
    <property type="entry name" value="CheY-like"/>
    <property type="match status" value="1"/>
</dbReference>
<dbReference type="PROSITE" id="PS00675">
    <property type="entry name" value="SIGMA54_INTERACT_1"/>
    <property type="match status" value="1"/>
</dbReference>
<dbReference type="SMART" id="SM00448">
    <property type="entry name" value="REC"/>
    <property type="match status" value="1"/>
</dbReference>
<name>A0A2Z6AXZ0_9BACT</name>
<dbReference type="FunFam" id="3.40.50.300:FF:000006">
    <property type="entry name" value="DNA-binding transcriptional regulator NtrC"/>
    <property type="match status" value="1"/>
</dbReference>
<dbReference type="InterPro" id="IPR027417">
    <property type="entry name" value="P-loop_NTPase"/>
</dbReference>
<protein>
    <submittedName>
        <fullName evidence="9">Two component Fis family sigma54-specifictranscriptional regulator</fullName>
    </submittedName>
</protein>
<evidence type="ECO:0000256" key="1">
    <source>
        <dbReference type="ARBA" id="ARBA00022741"/>
    </source>
</evidence>
<dbReference type="PROSITE" id="PS50045">
    <property type="entry name" value="SIGMA54_INTERACT_4"/>
    <property type="match status" value="1"/>
</dbReference>
<proteinExistence type="predicted"/>
<dbReference type="InterPro" id="IPR002078">
    <property type="entry name" value="Sigma_54_int"/>
</dbReference>
<dbReference type="SUPFAM" id="SSF46689">
    <property type="entry name" value="Homeodomain-like"/>
    <property type="match status" value="1"/>
</dbReference>
<dbReference type="Proteomes" id="UP000269883">
    <property type="component" value="Chromosome"/>
</dbReference>
<dbReference type="Pfam" id="PF25601">
    <property type="entry name" value="AAA_lid_14"/>
    <property type="match status" value="1"/>
</dbReference>
<dbReference type="GO" id="GO:0006355">
    <property type="term" value="P:regulation of DNA-templated transcription"/>
    <property type="evidence" value="ECO:0007669"/>
    <property type="project" value="InterPro"/>
</dbReference>
<keyword evidence="5" id="KW-0804">Transcription</keyword>
<dbReference type="InterPro" id="IPR003593">
    <property type="entry name" value="AAA+_ATPase"/>
</dbReference>
<dbReference type="PRINTS" id="PR01590">
    <property type="entry name" value="HTHFIS"/>
</dbReference>
<dbReference type="OrthoDB" id="9763792at2"/>
<dbReference type="Pfam" id="PF00072">
    <property type="entry name" value="Response_reg"/>
    <property type="match status" value="1"/>
</dbReference>
<dbReference type="InterPro" id="IPR025943">
    <property type="entry name" value="Sigma_54_int_dom_ATP-bd_2"/>
</dbReference>
<feature type="domain" description="Sigma-54 factor interaction" evidence="7">
    <location>
        <begin position="143"/>
        <end position="372"/>
    </location>
</feature>
<dbReference type="InterPro" id="IPR025662">
    <property type="entry name" value="Sigma_54_int_dom_ATP-bd_1"/>
</dbReference>
<dbReference type="GO" id="GO:0000160">
    <property type="term" value="P:phosphorelay signal transduction system"/>
    <property type="evidence" value="ECO:0007669"/>
    <property type="project" value="InterPro"/>
</dbReference>
<dbReference type="Gene3D" id="3.40.50.2300">
    <property type="match status" value="1"/>
</dbReference>
<dbReference type="PANTHER" id="PTHR32071">
    <property type="entry name" value="TRANSCRIPTIONAL REGULATORY PROTEIN"/>
    <property type="match status" value="1"/>
</dbReference>
<keyword evidence="2" id="KW-0067">ATP-binding</keyword>
<dbReference type="GO" id="GO:0043565">
    <property type="term" value="F:sequence-specific DNA binding"/>
    <property type="evidence" value="ECO:0007669"/>
    <property type="project" value="InterPro"/>
</dbReference>
<dbReference type="Pfam" id="PF02954">
    <property type="entry name" value="HTH_8"/>
    <property type="match status" value="1"/>
</dbReference>
<keyword evidence="3" id="KW-0805">Transcription regulation</keyword>
<dbReference type="InterPro" id="IPR009057">
    <property type="entry name" value="Homeodomain-like_sf"/>
</dbReference>
<dbReference type="RefSeq" id="WP_126377956.1">
    <property type="nucleotide sequence ID" value="NZ_AP017378.1"/>
</dbReference>
<keyword evidence="10" id="KW-1185">Reference proteome</keyword>
<evidence type="ECO:0000256" key="3">
    <source>
        <dbReference type="ARBA" id="ARBA00023015"/>
    </source>
</evidence>
<dbReference type="Pfam" id="PF00158">
    <property type="entry name" value="Sigma54_activat"/>
    <property type="match status" value="1"/>
</dbReference>
<evidence type="ECO:0000256" key="6">
    <source>
        <dbReference type="PROSITE-ProRule" id="PRU00169"/>
    </source>
</evidence>
<dbReference type="CDD" id="cd00009">
    <property type="entry name" value="AAA"/>
    <property type="match status" value="1"/>
</dbReference>
<dbReference type="Gene3D" id="1.10.10.60">
    <property type="entry name" value="Homeodomain-like"/>
    <property type="match status" value="1"/>
</dbReference>
<evidence type="ECO:0000259" key="8">
    <source>
        <dbReference type="PROSITE" id="PS50110"/>
    </source>
</evidence>
<evidence type="ECO:0000313" key="9">
    <source>
        <dbReference type="EMBL" id="BBD08117.1"/>
    </source>
</evidence>
<dbReference type="EMBL" id="AP017378">
    <property type="protein sequence ID" value="BBD08117.1"/>
    <property type="molecule type" value="Genomic_DNA"/>
</dbReference>
<dbReference type="KEGG" id="dfl:DFE_1391"/>